<dbReference type="EMBL" id="QCYY01002026">
    <property type="protein sequence ID" value="ROT73417.1"/>
    <property type="molecule type" value="Genomic_DNA"/>
</dbReference>
<name>A0A423TAI0_PENVA</name>
<accession>A0A423TAI0</accession>
<organism evidence="2 3">
    <name type="scientific">Penaeus vannamei</name>
    <name type="common">Whiteleg shrimp</name>
    <name type="synonym">Litopenaeus vannamei</name>
    <dbReference type="NCBI Taxonomy" id="6689"/>
    <lineage>
        <taxon>Eukaryota</taxon>
        <taxon>Metazoa</taxon>
        <taxon>Ecdysozoa</taxon>
        <taxon>Arthropoda</taxon>
        <taxon>Crustacea</taxon>
        <taxon>Multicrustacea</taxon>
        <taxon>Malacostraca</taxon>
        <taxon>Eumalacostraca</taxon>
        <taxon>Eucarida</taxon>
        <taxon>Decapoda</taxon>
        <taxon>Dendrobranchiata</taxon>
        <taxon>Penaeoidea</taxon>
        <taxon>Penaeidae</taxon>
        <taxon>Penaeus</taxon>
    </lineage>
</organism>
<feature type="region of interest" description="Disordered" evidence="1">
    <location>
        <begin position="188"/>
        <end position="210"/>
    </location>
</feature>
<comment type="caution">
    <text evidence="2">The sequence shown here is derived from an EMBL/GenBank/DDBJ whole genome shotgun (WGS) entry which is preliminary data.</text>
</comment>
<evidence type="ECO:0000313" key="3">
    <source>
        <dbReference type="Proteomes" id="UP000283509"/>
    </source>
</evidence>
<evidence type="ECO:0000256" key="1">
    <source>
        <dbReference type="SAM" id="MobiDB-lite"/>
    </source>
</evidence>
<feature type="compositionally biased region" description="Low complexity" evidence="1">
    <location>
        <begin position="198"/>
        <end position="208"/>
    </location>
</feature>
<reference evidence="2 3" key="2">
    <citation type="submission" date="2019-01" db="EMBL/GenBank/DDBJ databases">
        <title>The decoding of complex shrimp genome reveals the adaptation for benthos swimmer, frequently molting mechanism and breeding impact on genome.</title>
        <authorList>
            <person name="Sun Y."/>
            <person name="Gao Y."/>
            <person name="Yu Y."/>
        </authorList>
    </citation>
    <scope>NUCLEOTIDE SEQUENCE [LARGE SCALE GENOMIC DNA]</scope>
    <source>
        <tissue evidence="2">Muscle</tissue>
    </source>
</reference>
<feature type="region of interest" description="Disordered" evidence="1">
    <location>
        <begin position="44"/>
        <end position="133"/>
    </location>
</feature>
<keyword evidence="3" id="KW-1185">Reference proteome</keyword>
<dbReference type="Proteomes" id="UP000283509">
    <property type="component" value="Unassembled WGS sequence"/>
</dbReference>
<sequence>MQATDDVTLRVLNSSGNIVHTHLVTFLALCCVALARARLQRGQRPSFYPTDESGSIHERIPNGPPRTATFRTALCRPDATRTGTGSDERGGWTDRQRRRKKIYEHRARTQRPPPFPDLRNDLGGGGSGNPRRRRTRFQRHYISAARSSPGHSSSSAETSHTFRTSGRLVSLLLTVVLAVSVRADEWSWGSDASQEPLATPADPATPTDVQTEVESRDLSGEVAEGVNEGRQGRFLGLGKKLCVLGIGPGCDKKTYPPAVESHYGHPSSPQVTSSYATLNHQAAHAQSTATKGISALIKGFLAPPKPLNPSYSAPKPSYGAPTPDYAAPKPAYVAPVPTYAAPKPAYVAPVPYGPQTNTPFQPMPSLSQHMLPMCQPMLPLNQSPPMLLLCPHMTPLP</sequence>
<gene>
    <name evidence="2" type="ORF">C7M84_008082</name>
</gene>
<feature type="compositionally biased region" description="Basic and acidic residues" evidence="1">
    <location>
        <begin position="86"/>
        <end position="95"/>
    </location>
</feature>
<dbReference type="OrthoDB" id="10509144at2759"/>
<dbReference type="AlphaFoldDB" id="A0A423TAI0"/>
<reference evidence="2 3" key="1">
    <citation type="submission" date="2018-04" db="EMBL/GenBank/DDBJ databases">
        <authorList>
            <person name="Zhang X."/>
            <person name="Yuan J."/>
            <person name="Li F."/>
            <person name="Xiang J."/>
        </authorList>
    </citation>
    <scope>NUCLEOTIDE SEQUENCE [LARGE SCALE GENOMIC DNA]</scope>
    <source>
        <tissue evidence="2">Muscle</tissue>
    </source>
</reference>
<protein>
    <submittedName>
        <fullName evidence="2">Uncharacterized protein</fullName>
    </submittedName>
</protein>
<proteinExistence type="predicted"/>
<evidence type="ECO:0000313" key="2">
    <source>
        <dbReference type="EMBL" id="ROT73417.1"/>
    </source>
</evidence>